<dbReference type="EMBL" id="SGJB01000009">
    <property type="protein sequence ID" value="TQQ84529.1"/>
    <property type="molecule type" value="Genomic_DNA"/>
</dbReference>
<feature type="transmembrane region" description="Helical" evidence="1">
    <location>
        <begin position="39"/>
        <end position="57"/>
    </location>
</feature>
<name>A0A544QV10_9FIRM</name>
<evidence type="ECO:0000313" key="2">
    <source>
        <dbReference type="EMBL" id="TQQ84529.1"/>
    </source>
</evidence>
<protein>
    <submittedName>
        <fullName evidence="2">YcxB family protein</fullName>
    </submittedName>
</protein>
<proteinExistence type="predicted"/>
<accession>A0A544QV10</accession>
<dbReference type="Proteomes" id="UP000317863">
    <property type="component" value="Unassembled WGS sequence"/>
</dbReference>
<reference evidence="2 3" key="1">
    <citation type="submission" date="2019-02" db="EMBL/GenBank/DDBJ databases">
        <title>Peptostreptococcaceae bacterium ZHW00191 nov., a new bacterium isolated from the human gut.</title>
        <authorList>
            <person name="Zhou H.-W."/>
            <person name="Chen X.-J."/>
        </authorList>
    </citation>
    <scope>NUCLEOTIDE SEQUENCE [LARGE SCALE GENOMIC DNA]</scope>
    <source>
        <strain evidence="2 3">ZHW00191</strain>
    </source>
</reference>
<evidence type="ECO:0000313" key="3">
    <source>
        <dbReference type="Proteomes" id="UP000317863"/>
    </source>
</evidence>
<feature type="transmembrane region" description="Helical" evidence="1">
    <location>
        <begin position="63"/>
        <end position="82"/>
    </location>
</feature>
<keyword evidence="1" id="KW-0812">Transmembrane</keyword>
<dbReference type="OrthoDB" id="88119at2"/>
<keyword evidence="3" id="KW-1185">Reference proteome</keyword>
<sequence length="176" mass="20237">MIKKEKGGQAMDTIFENRYRFSDKMMNEYVYGVLMKKTIIYGIIILIAGIAVFAWSIVRGNILFTGIYGAVIFIVAATLVFAPKLTKRELKRNIYTMHKGEQKETIVKFSDRIYMKEGELTMTVDYTQIRKIIDMKTSIVLYMGSNSGVILSKNGFECSDIDDFMEFIKEKCINVK</sequence>
<organism evidence="2 3">
    <name type="scientific">Peptacetobacter hominis</name>
    <dbReference type="NCBI Taxonomy" id="2743610"/>
    <lineage>
        <taxon>Bacteria</taxon>
        <taxon>Bacillati</taxon>
        <taxon>Bacillota</taxon>
        <taxon>Clostridia</taxon>
        <taxon>Peptostreptococcales</taxon>
        <taxon>Peptostreptococcaceae</taxon>
        <taxon>Peptacetobacter</taxon>
    </lineage>
</organism>
<dbReference type="AlphaFoldDB" id="A0A544QV10"/>
<comment type="caution">
    <text evidence="2">The sequence shown here is derived from an EMBL/GenBank/DDBJ whole genome shotgun (WGS) entry which is preliminary data.</text>
</comment>
<keyword evidence="1" id="KW-0472">Membrane</keyword>
<keyword evidence="1" id="KW-1133">Transmembrane helix</keyword>
<evidence type="ECO:0000256" key="1">
    <source>
        <dbReference type="SAM" id="Phobius"/>
    </source>
</evidence>
<gene>
    <name evidence="2" type="ORF">EXD82_05935</name>
</gene>